<dbReference type="InterPro" id="IPR000864">
    <property type="entry name" value="Prot_inh_pot1"/>
</dbReference>
<comment type="caution">
    <text evidence="3">The sequence shown here is derived from an EMBL/GenBank/DDBJ whole genome shotgun (WGS) entry which is preliminary data.</text>
</comment>
<dbReference type="GO" id="GO:0009611">
    <property type="term" value="P:response to wounding"/>
    <property type="evidence" value="ECO:0007669"/>
    <property type="project" value="InterPro"/>
</dbReference>
<keyword evidence="4" id="KW-1185">Reference proteome</keyword>
<evidence type="ECO:0000256" key="2">
    <source>
        <dbReference type="SAM" id="SignalP"/>
    </source>
</evidence>
<reference evidence="3" key="1">
    <citation type="journal article" date="2021" name="Sci. Rep.">
        <title>Diploid genomic architecture of Nitzschia inconspicua, an elite biomass production diatom.</title>
        <authorList>
            <person name="Oliver A."/>
            <person name="Podell S."/>
            <person name="Pinowska A."/>
            <person name="Traller J.C."/>
            <person name="Smith S.R."/>
            <person name="McClure R."/>
            <person name="Beliaev A."/>
            <person name="Bohutskyi P."/>
            <person name="Hill E.A."/>
            <person name="Rabines A."/>
            <person name="Zheng H."/>
            <person name="Allen L.Z."/>
            <person name="Kuo A."/>
            <person name="Grigoriev I.V."/>
            <person name="Allen A.E."/>
            <person name="Hazlebeck D."/>
            <person name="Allen E.E."/>
        </authorList>
    </citation>
    <scope>NUCLEOTIDE SEQUENCE</scope>
    <source>
        <strain evidence="3">Hildebrandi</strain>
    </source>
</reference>
<organism evidence="3 4">
    <name type="scientific">Nitzschia inconspicua</name>
    <dbReference type="NCBI Taxonomy" id="303405"/>
    <lineage>
        <taxon>Eukaryota</taxon>
        <taxon>Sar</taxon>
        <taxon>Stramenopiles</taxon>
        <taxon>Ochrophyta</taxon>
        <taxon>Bacillariophyta</taxon>
        <taxon>Bacillariophyceae</taxon>
        <taxon>Bacillariophycidae</taxon>
        <taxon>Bacillariales</taxon>
        <taxon>Bacillariaceae</taxon>
        <taxon>Nitzschia</taxon>
    </lineage>
</organism>
<feature type="region of interest" description="Disordered" evidence="1">
    <location>
        <begin position="31"/>
        <end position="54"/>
    </location>
</feature>
<evidence type="ECO:0000313" key="4">
    <source>
        <dbReference type="Proteomes" id="UP000693970"/>
    </source>
</evidence>
<dbReference type="GO" id="GO:0004867">
    <property type="term" value="F:serine-type endopeptidase inhibitor activity"/>
    <property type="evidence" value="ECO:0007669"/>
    <property type="project" value="InterPro"/>
</dbReference>
<dbReference type="Pfam" id="PF00280">
    <property type="entry name" value="potato_inhibit"/>
    <property type="match status" value="1"/>
</dbReference>
<dbReference type="Proteomes" id="UP000693970">
    <property type="component" value="Unassembled WGS sequence"/>
</dbReference>
<dbReference type="PANTHER" id="PTHR33091">
    <property type="entry name" value="PROTEIN, PUTATIVE, EXPRESSED-RELATED"/>
    <property type="match status" value="1"/>
</dbReference>
<accession>A0A9K3LCH8</accession>
<dbReference type="OrthoDB" id="10013825at2759"/>
<name>A0A9K3LCH8_9STRA</name>
<reference evidence="3" key="2">
    <citation type="submission" date="2021-04" db="EMBL/GenBank/DDBJ databases">
        <authorList>
            <person name="Podell S."/>
        </authorList>
    </citation>
    <scope>NUCLEOTIDE SEQUENCE</scope>
    <source>
        <strain evidence="3">Hildebrandi</strain>
    </source>
</reference>
<gene>
    <name evidence="3" type="ORF">IV203_015617</name>
</gene>
<dbReference type="AlphaFoldDB" id="A0A9K3LCH8"/>
<evidence type="ECO:0000256" key="1">
    <source>
        <dbReference type="SAM" id="MobiDB-lite"/>
    </source>
</evidence>
<proteinExistence type="predicted"/>
<keyword evidence="2" id="KW-0732">Signal</keyword>
<protein>
    <submittedName>
        <fullName evidence="3">Potato inhibitor I family protein</fullName>
    </submittedName>
</protein>
<feature type="signal peptide" evidence="2">
    <location>
        <begin position="1"/>
        <end position="23"/>
    </location>
</feature>
<evidence type="ECO:0000313" key="3">
    <source>
        <dbReference type="EMBL" id="KAG7359028.1"/>
    </source>
</evidence>
<dbReference type="PANTHER" id="PTHR33091:SF29">
    <property type="entry name" value="SUBTILISIN INHIBITOR 1"/>
    <property type="match status" value="1"/>
</dbReference>
<feature type="chain" id="PRO_5039910386" evidence="2">
    <location>
        <begin position="24"/>
        <end position="105"/>
    </location>
</feature>
<sequence>MQQTRLSILTFFIVYLLLGLARATSVEVEIERGTMSASSQTPPPSFPQLKGMDGEEAKKTIEKQFPSLSVLLVPEDSMVTMDYREDRVRIFVDPNGKVATVPLLG</sequence>
<dbReference type="EMBL" id="JAGRRH010000014">
    <property type="protein sequence ID" value="KAG7359028.1"/>
    <property type="molecule type" value="Genomic_DNA"/>
</dbReference>